<comment type="similarity">
    <text evidence="1">Belongs to the NmrA-type oxidoreductase family. Isoflavone reductase subfamily.</text>
</comment>
<organism evidence="5 6">
    <name type="scientific">Cordyceps fumosorosea (strain ARSEF 2679)</name>
    <name type="common">Isaria fumosorosea</name>
    <dbReference type="NCBI Taxonomy" id="1081104"/>
    <lineage>
        <taxon>Eukaryota</taxon>
        <taxon>Fungi</taxon>
        <taxon>Dikarya</taxon>
        <taxon>Ascomycota</taxon>
        <taxon>Pezizomycotina</taxon>
        <taxon>Sordariomycetes</taxon>
        <taxon>Hypocreomycetidae</taxon>
        <taxon>Hypocreales</taxon>
        <taxon>Cordycipitaceae</taxon>
        <taxon>Cordyceps</taxon>
    </lineage>
</organism>
<accession>A0A167LKX8</accession>
<evidence type="ECO:0000259" key="4">
    <source>
        <dbReference type="Pfam" id="PF05368"/>
    </source>
</evidence>
<dbReference type="InterPro" id="IPR051609">
    <property type="entry name" value="NmrA/Isoflavone_reductase-like"/>
</dbReference>
<keyword evidence="2" id="KW-0521">NADP</keyword>
<proteinExistence type="inferred from homology"/>
<name>A0A167LKX8_CORFA</name>
<dbReference type="Gene3D" id="3.40.50.720">
    <property type="entry name" value="NAD(P)-binding Rossmann-like Domain"/>
    <property type="match status" value="1"/>
</dbReference>
<dbReference type="EMBL" id="AZHB01000038">
    <property type="protein sequence ID" value="OAA53203.1"/>
    <property type="molecule type" value="Genomic_DNA"/>
</dbReference>
<comment type="caution">
    <text evidence="5">The sequence shown here is derived from an EMBL/GenBank/DDBJ whole genome shotgun (WGS) entry which is preliminary data.</text>
</comment>
<dbReference type="SUPFAM" id="SSF51735">
    <property type="entry name" value="NAD(P)-binding Rossmann-fold domains"/>
    <property type="match status" value="1"/>
</dbReference>
<dbReference type="OrthoDB" id="10000533at2759"/>
<evidence type="ECO:0000313" key="6">
    <source>
        <dbReference type="Proteomes" id="UP000076744"/>
    </source>
</evidence>
<dbReference type="PANTHER" id="PTHR47706:SF4">
    <property type="entry name" value="NMRA-LIKE DOMAIN-CONTAINING PROTEIN"/>
    <property type="match status" value="1"/>
</dbReference>
<dbReference type="STRING" id="1081104.A0A167LKX8"/>
<evidence type="ECO:0000256" key="1">
    <source>
        <dbReference type="ARBA" id="ARBA00005725"/>
    </source>
</evidence>
<feature type="domain" description="NmrA-like" evidence="4">
    <location>
        <begin position="4"/>
        <end position="251"/>
    </location>
</feature>
<dbReference type="InterPro" id="IPR036291">
    <property type="entry name" value="NAD(P)-bd_dom_sf"/>
</dbReference>
<evidence type="ECO:0000256" key="2">
    <source>
        <dbReference type="ARBA" id="ARBA00022857"/>
    </source>
</evidence>
<dbReference type="RefSeq" id="XP_018700267.1">
    <property type="nucleotide sequence ID" value="XM_018852538.1"/>
</dbReference>
<evidence type="ECO:0000256" key="3">
    <source>
        <dbReference type="ARBA" id="ARBA00023002"/>
    </source>
</evidence>
<reference evidence="5 6" key="1">
    <citation type="journal article" date="2016" name="Genome Biol. Evol.">
        <title>Divergent and convergent evolution of fungal pathogenicity.</title>
        <authorList>
            <person name="Shang Y."/>
            <person name="Xiao G."/>
            <person name="Zheng P."/>
            <person name="Cen K."/>
            <person name="Zhan S."/>
            <person name="Wang C."/>
        </authorList>
    </citation>
    <scope>NUCLEOTIDE SEQUENCE [LARGE SCALE GENOMIC DNA]</scope>
    <source>
        <strain evidence="5 6">ARSEF 2679</strain>
    </source>
</reference>
<protein>
    <submittedName>
        <fullName evidence="5">NAD(P)-binding domain protein</fullName>
    </submittedName>
</protein>
<gene>
    <name evidence="5" type="ORF">ISF_08935</name>
</gene>
<keyword evidence="3" id="KW-0560">Oxidoreductase</keyword>
<dbReference type="AlphaFoldDB" id="A0A167LKX8"/>
<sequence>MPGVVFVAGGLGDLGKLITESILEIGQYEVYILSRRMPPDTMPSLAAQPQAQIIQTDYSSEEAVAEVLVKYNCHTVICAFALDFRAASDSQLRLIRAAERAPCVKRFIPSEFNIDYDLPGHVLPYPDKRFHTIARRELEKTDLEFTYIYPGMLMDYFGMPNVSTHLRELHLFVDAANGVALIPGDGEVKMATSYTKDVARYTALALELETWPLVMTTASSTVTLNELVKMVNRSRGRNLAVQHQSISALQQRTDRRILPSNEHITEHFPGGVDQLSTLLADLGSSVALGAYDFSKLKGELNLVEHFSERTRPPMKLEKLLDIAWGGGEVGGQGDQGGAVAARE</sequence>
<dbReference type="Gene3D" id="3.90.25.10">
    <property type="entry name" value="UDP-galactose 4-epimerase, domain 1"/>
    <property type="match status" value="1"/>
</dbReference>
<dbReference type="GO" id="GO:0016491">
    <property type="term" value="F:oxidoreductase activity"/>
    <property type="evidence" value="ECO:0007669"/>
    <property type="project" value="UniProtKB-KW"/>
</dbReference>
<dbReference type="PANTHER" id="PTHR47706">
    <property type="entry name" value="NMRA-LIKE FAMILY PROTEIN"/>
    <property type="match status" value="1"/>
</dbReference>
<keyword evidence="6" id="KW-1185">Reference proteome</keyword>
<dbReference type="InterPro" id="IPR008030">
    <property type="entry name" value="NmrA-like"/>
</dbReference>
<dbReference type="Pfam" id="PF05368">
    <property type="entry name" value="NmrA"/>
    <property type="match status" value="1"/>
</dbReference>
<dbReference type="Proteomes" id="UP000076744">
    <property type="component" value="Unassembled WGS sequence"/>
</dbReference>
<dbReference type="GeneID" id="30025227"/>
<evidence type="ECO:0000313" key="5">
    <source>
        <dbReference type="EMBL" id="OAA53203.1"/>
    </source>
</evidence>